<dbReference type="CDD" id="cd10148">
    <property type="entry name" value="CsoR-like_DUF156"/>
    <property type="match status" value="1"/>
</dbReference>
<evidence type="ECO:0000313" key="2">
    <source>
        <dbReference type="EMBL" id="HCE17709.1"/>
    </source>
</evidence>
<name>A0A3D1JGK4_9CHLR</name>
<gene>
    <name evidence="1" type="ORF">ATHL_03542</name>
    <name evidence="2" type="ORF">DEQ80_07610</name>
</gene>
<dbReference type="AlphaFoldDB" id="A0A3D1JGK4"/>
<dbReference type="GO" id="GO:0046872">
    <property type="term" value="F:metal ion binding"/>
    <property type="evidence" value="ECO:0007669"/>
    <property type="project" value="InterPro"/>
</dbReference>
<accession>A0A3D1JGK4</accession>
<organism evidence="2 4">
    <name type="scientific">Anaerolinea thermolimosa</name>
    <dbReference type="NCBI Taxonomy" id="229919"/>
    <lineage>
        <taxon>Bacteria</taxon>
        <taxon>Bacillati</taxon>
        <taxon>Chloroflexota</taxon>
        <taxon>Anaerolineae</taxon>
        <taxon>Anaerolineales</taxon>
        <taxon>Anaerolineaceae</taxon>
        <taxon>Anaerolinea</taxon>
    </lineage>
</organism>
<dbReference type="InterPro" id="IPR003735">
    <property type="entry name" value="Metal_Tscrpt_repr"/>
</dbReference>
<reference evidence="2 4" key="3">
    <citation type="journal article" date="2018" name="Nat. Biotechnol.">
        <title>A standardized bacterial taxonomy based on genome phylogeny substantially revises the tree of life.</title>
        <authorList>
            <person name="Parks D.H."/>
            <person name="Chuvochina M."/>
            <person name="Waite D.W."/>
            <person name="Rinke C."/>
            <person name="Skarshewski A."/>
            <person name="Chaumeil P.A."/>
            <person name="Hugenholtz P."/>
        </authorList>
    </citation>
    <scope>NUCLEOTIDE SEQUENCE [LARGE SCALE GENOMIC DNA]</scope>
    <source>
        <strain evidence="2">UBA8781</strain>
    </source>
</reference>
<protein>
    <submittedName>
        <fullName evidence="2">Transcriptional regulator</fullName>
    </submittedName>
    <submittedName>
        <fullName evidence="1">Uncharacterized protein conserved in bacteria</fullName>
    </submittedName>
</protein>
<dbReference type="Pfam" id="PF02583">
    <property type="entry name" value="Trns_repr_metal"/>
    <property type="match status" value="1"/>
</dbReference>
<dbReference type="OrthoDB" id="9798732at2"/>
<dbReference type="GO" id="GO:0003677">
    <property type="term" value="F:DNA binding"/>
    <property type="evidence" value="ECO:0007669"/>
    <property type="project" value="InterPro"/>
</dbReference>
<dbReference type="EMBL" id="DF967967">
    <property type="protein sequence ID" value="GAP08637.1"/>
    <property type="molecule type" value="Genomic_DNA"/>
</dbReference>
<dbReference type="GO" id="GO:0045892">
    <property type="term" value="P:negative regulation of DNA-templated transcription"/>
    <property type="evidence" value="ECO:0007669"/>
    <property type="project" value="UniProtKB-ARBA"/>
</dbReference>
<keyword evidence="3" id="KW-1185">Reference proteome</keyword>
<reference evidence="1" key="1">
    <citation type="journal article" date="2015" name="Genome Announc.">
        <title>Draft Genome Sequences of Anaerolinea thermolimosa IMO-1, Bellilinea caldifistulae GOMI-1, Leptolinea tardivitalis YMTK-2, Levilinea saccharolytica KIBI-1, Longilinea arvoryzae KOME-1, Previously Described as Members of the Class Anaerolineae (Chloroflexi).</title>
        <authorList>
            <person name="Matsuura N."/>
            <person name="Tourlousse M.D."/>
            <person name="Ohashi A."/>
            <person name="Hugenholtz P."/>
            <person name="Sekiguchi Y."/>
        </authorList>
    </citation>
    <scope>NUCLEOTIDE SEQUENCE</scope>
    <source>
        <strain evidence="1">IMO-1</strain>
    </source>
</reference>
<dbReference type="PANTHER" id="PTHR33677:SF5">
    <property type="entry name" value="TRANSCRIPTIONAL REPRESSOR FRMR"/>
    <property type="match status" value="1"/>
</dbReference>
<dbReference type="InterPro" id="IPR038390">
    <property type="entry name" value="Metal_Tscrpt_repr_sf"/>
</dbReference>
<dbReference type="Gene3D" id="1.20.58.1000">
    <property type="entry name" value="Metal-sensitive repressor, helix protomer"/>
    <property type="match status" value="1"/>
</dbReference>
<evidence type="ECO:0000313" key="3">
    <source>
        <dbReference type="Proteomes" id="UP000253922"/>
    </source>
</evidence>
<proteinExistence type="predicted"/>
<sequence>MKLTDPRTQTRLVQRLRRIGGQVHGVEAMITSGRECREIIQQLSAIQSALHSFSRVLLEDYALSCLLPEEGQPLNRQEQERNLRELIELLNRAP</sequence>
<evidence type="ECO:0000313" key="1">
    <source>
        <dbReference type="EMBL" id="GAP08637.1"/>
    </source>
</evidence>
<dbReference type="PANTHER" id="PTHR33677">
    <property type="entry name" value="TRANSCRIPTIONAL REPRESSOR FRMR-RELATED"/>
    <property type="match status" value="1"/>
</dbReference>
<dbReference type="EMBL" id="DPBP01000030">
    <property type="protein sequence ID" value="HCE17709.1"/>
    <property type="molecule type" value="Genomic_DNA"/>
</dbReference>
<evidence type="ECO:0000313" key="4">
    <source>
        <dbReference type="Proteomes" id="UP000264141"/>
    </source>
</evidence>
<reference evidence="3" key="2">
    <citation type="submission" date="2015-07" db="EMBL/GenBank/DDBJ databases">
        <title>Draft Genome Sequences of Anaerolinea thermolimosa IMO-1, Bellilinea caldifistulae GOMI-1, Leptolinea tardivitalis YMTK-2, Levilinea saccharolytica KIBI-1,Longilinea arvoryzae KOME-1, Previously Described as Members of the Anaerolineaceae (Chloroflexi).</title>
        <authorList>
            <person name="Sekiguchi Y."/>
            <person name="Ohashi A."/>
            <person name="Matsuura N."/>
            <person name="Tourlousse M.D."/>
        </authorList>
    </citation>
    <scope>NUCLEOTIDE SEQUENCE [LARGE SCALE GENOMIC DNA]</scope>
    <source>
        <strain evidence="3">IMO-1</strain>
    </source>
</reference>
<dbReference type="RefSeq" id="WP_084001710.1">
    <property type="nucleotide sequence ID" value="NZ_DF967967.1"/>
</dbReference>
<dbReference type="Proteomes" id="UP000253922">
    <property type="component" value="Unassembled WGS sequence"/>
</dbReference>
<dbReference type="Proteomes" id="UP000264141">
    <property type="component" value="Unassembled WGS sequence"/>
</dbReference>
<dbReference type="STRING" id="229919.GCA_001050195_03476"/>